<organism evidence="1 2">
    <name type="scientific">Sphingobacterium arenae</name>
    <dbReference type="NCBI Taxonomy" id="1280598"/>
    <lineage>
        <taxon>Bacteria</taxon>
        <taxon>Pseudomonadati</taxon>
        <taxon>Bacteroidota</taxon>
        <taxon>Sphingobacteriia</taxon>
        <taxon>Sphingobacteriales</taxon>
        <taxon>Sphingobacteriaceae</taxon>
        <taxon>Sphingobacterium</taxon>
    </lineage>
</organism>
<evidence type="ECO:0000313" key="1">
    <source>
        <dbReference type="EMBL" id="MBD1427460.1"/>
    </source>
</evidence>
<proteinExistence type="predicted"/>
<evidence type="ECO:0000313" key="2">
    <source>
        <dbReference type="Proteomes" id="UP000606494"/>
    </source>
</evidence>
<name>A0ABR7Y816_9SPHI</name>
<dbReference type="RefSeq" id="WP_190310609.1">
    <property type="nucleotide sequence ID" value="NZ_JACNYK010000006.1"/>
</dbReference>
<keyword evidence="2" id="KW-1185">Reference proteome</keyword>
<dbReference type="Proteomes" id="UP000606494">
    <property type="component" value="Unassembled WGS sequence"/>
</dbReference>
<dbReference type="EMBL" id="JACNYK010000006">
    <property type="protein sequence ID" value="MBD1427460.1"/>
    <property type="molecule type" value="Genomic_DNA"/>
</dbReference>
<dbReference type="Gene3D" id="2.60.40.1190">
    <property type="match status" value="1"/>
</dbReference>
<protein>
    <submittedName>
        <fullName evidence="1">Uncharacterized protein</fullName>
    </submittedName>
</protein>
<accession>A0ABR7Y816</accession>
<gene>
    <name evidence="1" type="ORF">H8B17_17925</name>
</gene>
<comment type="caution">
    <text evidence="1">The sequence shown here is derived from an EMBL/GenBank/DDBJ whole genome shotgun (WGS) entry which is preliminary data.</text>
</comment>
<dbReference type="SUPFAM" id="SSF49344">
    <property type="entry name" value="CBD9-like"/>
    <property type="match status" value="1"/>
</dbReference>
<sequence length="240" mass="26925">MKAFLLGIIVIVGMGESFAQKKQKMIIQSVTDITIDADLVEWDTLNNVAEEGFWFFRLGQDASNLYIAIRVENQMLQHLAVRNGVLLTVQSNHRNRDDIQFLFPYPDSEVKRAMLREDHDSDGAYKTDLINRSRGYFVYGFPTVPNGLLSLQNAYGLQAKARINDGKLYYEAVVPKSLLDYTTPVATFKLGIYDGFTPLISSKKVVSSRSGGMYGGYRGRPAPKSKDKLTLAVLLETILN</sequence>
<reference evidence="1 2" key="1">
    <citation type="submission" date="2020-08" db="EMBL/GenBank/DDBJ databases">
        <title>Sphingobacterium sp. DN00404 isolated from aquaculture water.</title>
        <authorList>
            <person name="Zhang M."/>
        </authorList>
    </citation>
    <scope>NUCLEOTIDE SEQUENCE [LARGE SCALE GENOMIC DNA]</scope>
    <source>
        <strain evidence="1 2">KCTC 32294</strain>
    </source>
</reference>